<name>A0A7S9SU74_9VIRU</name>
<gene>
    <name evidence="1" type="ORF">NIOZUU157_00334</name>
</gene>
<accession>A0A7S9SU74</accession>
<evidence type="ECO:0000313" key="1">
    <source>
        <dbReference type="EMBL" id="QPI16441.1"/>
    </source>
</evidence>
<reference evidence="1" key="1">
    <citation type="submission" date="2020-08" db="EMBL/GenBank/DDBJ databases">
        <title>Bridging the membrane lipid divide: bacteria of the FCB group superphylum have the potential to synthesize archaeal ether lipids.</title>
        <authorList>
            <person name="Villanueva L."/>
            <person name="von Meijenfeldt F.A.B."/>
            <person name="Westbye A.B."/>
            <person name="Yadav S."/>
            <person name="Hopmans E.C."/>
            <person name="Dutilh B.E."/>
            <person name="Sinninghe Damste J.S."/>
        </authorList>
    </citation>
    <scope>NUCLEOTIDE SEQUENCE</scope>
    <source>
        <strain evidence="1">NIOZ-UU157</strain>
    </source>
</reference>
<organism evidence="1">
    <name type="scientific">Virus NIOZ-UU157</name>
    <dbReference type="NCBI Taxonomy" id="2763269"/>
    <lineage>
        <taxon>Viruses</taxon>
    </lineage>
</organism>
<dbReference type="EMBL" id="MW030560">
    <property type="protein sequence ID" value="QPI16441.1"/>
    <property type="molecule type" value="Genomic_DNA"/>
</dbReference>
<protein>
    <submittedName>
        <fullName evidence="1">Uncharacterized protein</fullName>
    </submittedName>
</protein>
<proteinExistence type="predicted"/>
<sequence length="137" mass="16194">MKCIVCGRNSESEYCFQHKTRKELSSNRGFKKPTLALKKRVSVGKSQPNNDHLFFKEIWKKRPHESEVSGTYLGAEALSLYFHHILPKSKYPQFRNLDENIILLTADEHANVESDIYRYKKVNEIREYLIDKYKLNI</sequence>